<feature type="domain" description="RecA family profile 1" evidence="2">
    <location>
        <begin position="1"/>
        <end position="270"/>
    </location>
</feature>
<dbReference type="RefSeq" id="XP_014145718.1">
    <property type="nucleotide sequence ID" value="XM_014290243.1"/>
</dbReference>
<accession>A0A0L0F5G1</accession>
<name>A0A0L0F5G1_9EUKA</name>
<reference evidence="3 4" key="1">
    <citation type="submission" date="2011-02" db="EMBL/GenBank/DDBJ databases">
        <title>The Genome Sequence of Sphaeroforma arctica JP610.</title>
        <authorList>
            <consortium name="The Broad Institute Genome Sequencing Platform"/>
            <person name="Russ C."/>
            <person name="Cuomo C."/>
            <person name="Young S.K."/>
            <person name="Zeng Q."/>
            <person name="Gargeya S."/>
            <person name="Alvarado L."/>
            <person name="Berlin A."/>
            <person name="Chapman S.B."/>
            <person name="Chen Z."/>
            <person name="Freedman E."/>
            <person name="Gellesch M."/>
            <person name="Goldberg J."/>
            <person name="Griggs A."/>
            <person name="Gujja S."/>
            <person name="Heilman E."/>
            <person name="Heiman D."/>
            <person name="Howarth C."/>
            <person name="Mehta T."/>
            <person name="Neiman D."/>
            <person name="Pearson M."/>
            <person name="Roberts A."/>
            <person name="Saif S."/>
            <person name="Shea T."/>
            <person name="Shenoy N."/>
            <person name="Sisk P."/>
            <person name="Stolte C."/>
            <person name="Sykes S."/>
            <person name="White J."/>
            <person name="Yandava C."/>
            <person name="Burger G."/>
            <person name="Gray M.W."/>
            <person name="Holland P.W.H."/>
            <person name="King N."/>
            <person name="Lang F.B.F."/>
            <person name="Roger A.J."/>
            <person name="Ruiz-Trillo I."/>
            <person name="Haas B."/>
            <person name="Nusbaum C."/>
            <person name="Birren B."/>
        </authorList>
    </citation>
    <scope>NUCLEOTIDE SEQUENCE [LARGE SCALE GENOMIC DNA]</scope>
    <source>
        <strain evidence="3 4">JP610</strain>
    </source>
</reference>
<evidence type="ECO:0000259" key="2">
    <source>
        <dbReference type="PROSITE" id="PS50162"/>
    </source>
</evidence>
<dbReference type="GO" id="GO:0003697">
    <property type="term" value="F:single-stranded DNA binding"/>
    <property type="evidence" value="ECO:0007669"/>
    <property type="project" value="TreeGrafter"/>
</dbReference>
<gene>
    <name evidence="3" type="ORF">SARC_15642</name>
</gene>
<dbReference type="PANTHER" id="PTHR46456">
    <property type="entry name" value="DNA REPAIR PROTEIN RAD51 HOMOLOG 2"/>
    <property type="match status" value="1"/>
</dbReference>
<organism evidence="3 4">
    <name type="scientific">Sphaeroforma arctica JP610</name>
    <dbReference type="NCBI Taxonomy" id="667725"/>
    <lineage>
        <taxon>Eukaryota</taxon>
        <taxon>Ichthyosporea</taxon>
        <taxon>Ichthyophonida</taxon>
        <taxon>Sphaeroforma</taxon>
    </lineage>
</organism>
<feature type="compositionally biased region" description="Basic residues" evidence="1">
    <location>
        <begin position="304"/>
        <end position="319"/>
    </location>
</feature>
<dbReference type="EMBL" id="KQ248080">
    <property type="protein sequence ID" value="KNC71816.1"/>
    <property type="molecule type" value="Genomic_DNA"/>
</dbReference>
<dbReference type="GO" id="GO:0005657">
    <property type="term" value="C:replication fork"/>
    <property type="evidence" value="ECO:0007669"/>
    <property type="project" value="TreeGrafter"/>
</dbReference>
<evidence type="ECO:0000313" key="4">
    <source>
        <dbReference type="Proteomes" id="UP000054560"/>
    </source>
</evidence>
<dbReference type="Gene3D" id="3.40.50.300">
    <property type="entry name" value="P-loop containing nucleotide triphosphate hydrolases"/>
    <property type="match status" value="1"/>
</dbReference>
<dbReference type="STRING" id="667725.A0A0L0F5G1"/>
<dbReference type="PROSITE" id="PS50162">
    <property type="entry name" value="RECA_2"/>
    <property type="match status" value="1"/>
</dbReference>
<dbReference type="InterPro" id="IPR027417">
    <property type="entry name" value="P-loop_NTPase"/>
</dbReference>
<evidence type="ECO:0000313" key="3">
    <source>
        <dbReference type="EMBL" id="KNC71816.1"/>
    </source>
</evidence>
<proteinExistence type="predicted"/>
<feature type="compositionally biased region" description="Basic and acidic residues" evidence="1">
    <location>
        <begin position="56"/>
        <end position="70"/>
    </location>
</feature>
<dbReference type="GO" id="GO:0000724">
    <property type="term" value="P:double-strand break repair via homologous recombination"/>
    <property type="evidence" value="ECO:0007669"/>
    <property type="project" value="InterPro"/>
</dbReference>
<dbReference type="GO" id="GO:0000400">
    <property type="term" value="F:four-way junction DNA binding"/>
    <property type="evidence" value="ECO:0007669"/>
    <property type="project" value="TreeGrafter"/>
</dbReference>
<feature type="region of interest" description="Disordered" evidence="1">
    <location>
        <begin position="203"/>
        <end position="237"/>
    </location>
</feature>
<feature type="compositionally biased region" description="Gly residues" evidence="1">
    <location>
        <begin position="223"/>
        <end position="232"/>
    </location>
</feature>
<evidence type="ECO:0000256" key="1">
    <source>
        <dbReference type="SAM" id="MobiDB-lite"/>
    </source>
</evidence>
<sequence length="399" mass="42757">MATHRHPDLLGMPAVSVPSGVTYSNARKRHYHTTHAGGNADTLSSTTTGAYAVDGRQEELGTHTDNKTGRESGPTETRDDESTGVRVRTNGTGDTSGPIATDNRVRRDPHPPAHPQSISCGVAVPGHGPVPRATRVRTNNSLTRTEQAVEGFLSSVHVFRETTCAGLLTRLKSLEEVLIEADVRLLVIDSVASLVKAEFSGAKSGTQSGTAELSAWSDRARAGGRGRAGPGGKQYKESGVDKNGFLADVVSALKYIAETFRIPVLVSNHIETRFVDAADPVGTHINLHALGDEPARGRTQTHQGHTRPATHRPSTHRAKMPNSPTDGLGILNGEDVDVDADVDTEDNLDATESYLAAALGNTWYHGVNTRLVIEYNDRENERRIRVAKSPVCPPLTVCV</sequence>
<dbReference type="GO" id="GO:0003690">
    <property type="term" value="F:double-stranded DNA binding"/>
    <property type="evidence" value="ECO:0007669"/>
    <property type="project" value="TreeGrafter"/>
</dbReference>
<feature type="region of interest" description="Disordered" evidence="1">
    <location>
        <begin position="56"/>
        <end position="119"/>
    </location>
</feature>
<dbReference type="GO" id="GO:0005524">
    <property type="term" value="F:ATP binding"/>
    <property type="evidence" value="ECO:0007669"/>
    <property type="project" value="InterPro"/>
</dbReference>
<keyword evidence="4" id="KW-1185">Reference proteome</keyword>
<dbReference type="PANTHER" id="PTHR46456:SF1">
    <property type="entry name" value="DNA REPAIR PROTEIN RAD51 HOMOLOG 2"/>
    <property type="match status" value="1"/>
</dbReference>
<feature type="region of interest" description="Disordered" evidence="1">
    <location>
        <begin position="296"/>
        <end position="333"/>
    </location>
</feature>
<dbReference type="InterPro" id="IPR030548">
    <property type="entry name" value="RAD51B"/>
</dbReference>
<dbReference type="InterPro" id="IPR020588">
    <property type="entry name" value="RecA_ATP-bd"/>
</dbReference>
<dbReference type="GeneID" id="25916146"/>
<dbReference type="SUPFAM" id="SSF52540">
    <property type="entry name" value="P-loop containing nucleoside triphosphate hydrolases"/>
    <property type="match status" value="1"/>
</dbReference>
<dbReference type="GO" id="GO:0033063">
    <property type="term" value="C:Rad51B-Rad51C-Rad51D-XRCC2 complex"/>
    <property type="evidence" value="ECO:0007669"/>
    <property type="project" value="InterPro"/>
</dbReference>
<dbReference type="Proteomes" id="UP000054560">
    <property type="component" value="Unassembled WGS sequence"/>
</dbReference>
<dbReference type="GO" id="GO:0140664">
    <property type="term" value="F:ATP-dependent DNA damage sensor activity"/>
    <property type="evidence" value="ECO:0007669"/>
    <property type="project" value="InterPro"/>
</dbReference>
<protein>
    <recommendedName>
        <fullName evidence="2">RecA family profile 1 domain-containing protein</fullName>
    </recommendedName>
</protein>
<dbReference type="AlphaFoldDB" id="A0A0L0F5G1"/>
<dbReference type="eggNOG" id="KOG1433">
    <property type="taxonomic scope" value="Eukaryota"/>
</dbReference>
<dbReference type="OrthoDB" id="5957327at2759"/>